<sequence>MRDTTLSDLEIFVNWDMLDLGFNPDNPYDVKEYWELMLS</sequence>
<name>A0A6J5NT77_9CAUD</name>
<organism evidence="1">
    <name type="scientific">uncultured Caudovirales phage</name>
    <dbReference type="NCBI Taxonomy" id="2100421"/>
    <lineage>
        <taxon>Viruses</taxon>
        <taxon>Duplodnaviria</taxon>
        <taxon>Heunggongvirae</taxon>
        <taxon>Uroviricota</taxon>
        <taxon>Caudoviricetes</taxon>
        <taxon>Peduoviridae</taxon>
        <taxon>Maltschvirus</taxon>
        <taxon>Maltschvirus maltsch</taxon>
    </lineage>
</organism>
<reference evidence="1" key="1">
    <citation type="submission" date="2020-04" db="EMBL/GenBank/DDBJ databases">
        <authorList>
            <person name="Chiriac C."/>
            <person name="Salcher M."/>
            <person name="Ghai R."/>
            <person name="Kavagutti S V."/>
        </authorList>
    </citation>
    <scope>NUCLEOTIDE SEQUENCE</scope>
</reference>
<accession>A0A6J5NT77</accession>
<protein>
    <submittedName>
        <fullName evidence="1">Uncharacterized protein</fullName>
    </submittedName>
</protein>
<proteinExistence type="predicted"/>
<gene>
    <name evidence="1" type="ORF">UFOVP787_206</name>
</gene>
<dbReference type="EMBL" id="LR796734">
    <property type="protein sequence ID" value="CAB4162970.1"/>
    <property type="molecule type" value="Genomic_DNA"/>
</dbReference>
<evidence type="ECO:0000313" key="1">
    <source>
        <dbReference type="EMBL" id="CAB4162970.1"/>
    </source>
</evidence>